<accession>A0A164HKL3</accession>
<name>A0A164HKL3_BACCE</name>
<dbReference type="Proteomes" id="UP000076501">
    <property type="component" value="Unassembled WGS sequence"/>
</dbReference>
<evidence type="ECO:0000313" key="2">
    <source>
        <dbReference type="Proteomes" id="UP000076501"/>
    </source>
</evidence>
<dbReference type="PATRIC" id="fig|1396.539.peg.3563"/>
<proteinExistence type="predicted"/>
<dbReference type="GO" id="GO:0016787">
    <property type="term" value="F:hydrolase activity"/>
    <property type="evidence" value="ECO:0007669"/>
    <property type="project" value="UniProtKB-KW"/>
</dbReference>
<dbReference type="AlphaFoldDB" id="A0A164HKL3"/>
<reference evidence="1 2" key="1">
    <citation type="submission" date="2015-09" db="EMBL/GenBank/DDBJ databases">
        <title>Bacillus cereus food isolates.</title>
        <authorList>
            <person name="Boekhorst J."/>
        </authorList>
    </citation>
    <scope>NUCLEOTIDE SEQUENCE [LARGE SCALE GENOMIC DNA]</scope>
    <source>
        <strain evidence="1 2">B4082</strain>
    </source>
</reference>
<comment type="caution">
    <text evidence="1">The sequence shown here is derived from an EMBL/GenBank/DDBJ whole genome shotgun (WGS) entry which is preliminary data.</text>
</comment>
<gene>
    <name evidence="1" type="ORF">B4082_0733</name>
</gene>
<organism evidence="1 2">
    <name type="scientific">Bacillus cereus</name>
    <dbReference type="NCBI Taxonomy" id="1396"/>
    <lineage>
        <taxon>Bacteria</taxon>
        <taxon>Bacillati</taxon>
        <taxon>Bacillota</taxon>
        <taxon>Bacilli</taxon>
        <taxon>Bacillales</taxon>
        <taxon>Bacillaceae</taxon>
        <taxon>Bacillus</taxon>
        <taxon>Bacillus cereus group</taxon>
    </lineage>
</organism>
<keyword evidence="1" id="KW-0378">Hydrolase</keyword>
<protein>
    <submittedName>
        <fullName evidence="1">HIT family hydrolase</fullName>
    </submittedName>
</protein>
<sequence length="39" mass="4454">MILYIKRMVMDMSTNKQVEQNCFICEKHKGNIIVPGGAI</sequence>
<dbReference type="EMBL" id="LJKA01000011">
    <property type="protein sequence ID" value="KZD40065.1"/>
    <property type="molecule type" value="Genomic_DNA"/>
</dbReference>
<evidence type="ECO:0000313" key="1">
    <source>
        <dbReference type="EMBL" id="KZD40065.1"/>
    </source>
</evidence>